<keyword evidence="5" id="KW-0326">Glycosidase</keyword>
<organism evidence="8 9">
    <name type="scientific">candidate division WS6 bacterium GW2011_GWF1_35_23</name>
    <dbReference type="NCBI Taxonomy" id="1619097"/>
    <lineage>
        <taxon>Bacteria</taxon>
        <taxon>Candidatus Dojkabacteria</taxon>
    </lineage>
</organism>
<dbReference type="InterPro" id="IPR050226">
    <property type="entry name" value="NagZ_Beta-hexosaminidase"/>
</dbReference>
<comment type="caution">
    <text evidence="8">The sequence shown here is derived from an EMBL/GenBank/DDBJ whole genome shotgun (WGS) entry which is preliminary data.</text>
</comment>
<dbReference type="PATRIC" id="fig|1619097.3.peg.156"/>
<feature type="domain" description="Glycoside hydrolase family 3 N-terminal" evidence="7">
    <location>
        <begin position="59"/>
        <end position="373"/>
    </location>
</feature>
<keyword evidence="4" id="KW-0378">Hydrolase</keyword>
<keyword evidence="8" id="KW-0449">Lipoprotein</keyword>
<evidence type="ECO:0000256" key="5">
    <source>
        <dbReference type="ARBA" id="ARBA00023295"/>
    </source>
</evidence>
<dbReference type="Proteomes" id="UP000034816">
    <property type="component" value="Unassembled WGS sequence"/>
</dbReference>
<reference evidence="8 9" key="1">
    <citation type="journal article" date="2015" name="Nature">
        <title>rRNA introns, odd ribosomes, and small enigmatic genomes across a large radiation of phyla.</title>
        <authorList>
            <person name="Brown C.T."/>
            <person name="Hug L.A."/>
            <person name="Thomas B.C."/>
            <person name="Sharon I."/>
            <person name="Castelle C.J."/>
            <person name="Singh A."/>
            <person name="Wilkins M.J."/>
            <person name="Williams K.H."/>
            <person name="Banfield J.F."/>
        </authorList>
    </citation>
    <scope>NUCLEOTIDE SEQUENCE [LARGE SCALE GENOMIC DNA]</scope>
</reference>
<dbReference type="GO" id="GO:0004563">
    <property type="term" value="F:beta-N-acetylhexosaminidase activity"/>
    <property type="evidence" value="ECO:0007669"/>
    <property type="project" value="UniProtKB-EC"/>
</dbReference>
<dbReference type="PANTHER" id="PTHR30480">
    <property type="entry name" value="BETA-HEXOSAMINIDASE-RELATED"/>
    <property type="match status" value="1"/>
</dbReference>
<gene>
    <name evidence="8" type="ORF">UR73_C0012G0009</name>
</gene>
<evidence type="ECO:0000256" key="6">
    <source>
        <dbReference type="SAM" id="Phobius"/>
    </source>
</evidence>
<comment type="catalytic activity">
    <reaction evidence="1">
        <text>Hydrolysis of terminal non-reducing N-acetyl-D-hexosamine residues in N-acetyl-beta-D-hexosaminides.</text>
        <dbReference type="EC" id="3.2.1.52"/>
    </reaction>
</comment>
<keyword evidence="6" id="KW-0812">Transmembrane</keyword>
<feature type="transmembrane region" description="Helical" evidence="6">
    <location>
        <begin position="12"/>
        <end position="30"/>
    </location>
</feature>
<accession>A0A0G0ERJ2</accession>
<comment type="similarity">
    <text evidence="2">Belongs to the glycosyl hydrolase 3 family.</text>
</comment>
<evidence type="ECO:0000259" key="7">
    <source>
        <dbReference type="Pfam" id="PF00933"/>
    </source>
</evidence>
<evidence type="ECO:0000313" key="8">
    <source>
        <dbReference type="EMBL" id="KKP77750.1"/>
    </source>
</evidence>
<proteinExistence type="inferred from homology"/>
<evidence type="ECO:0000256" key="4">
    <source>
        <dbReference type="ARBA" id="ARBA00022801"/>
    </source>
</evidence>
<evidence type="ECO:0000256" key="3">
    <source>
        <dbReference type="ARBA" id="ARBA00012663"/>
    </source>
</evidence>
<dbReference type="AlphaFoldDB" id="A0A0G0ERJ2"/>
<evidence type="ECO:0000313" key="9">
    <source>
        <dbReference type="Proteomes" id="UP000034816"/>
    </source>
</evidence>
<dbReference type="InterPro" id="IPR017853">
    <property type="entry name" value="GH"/>
</dbReference>
<dbReference type="InterPro" id="IPR036962">
    <property type="entry name" value="Glyco_hydro_3_N_sf"/>
</dbReference>
<dbReference type="Pfam" id="PF00933">
    <property type="entry name" value="Glyco_hydro_3"/>
    <property type="match status" value="1"/>
</dbReference>
<dbReference type="GO" id="GO:0005975">
    <property type="term" value="P:carbohydrate metabolic process"/>
    <property type="evidence" value="ECO:0007669"/>
    <property type="project" value="InterPro"/>
</dbReference>
<dbReference type="PANTHER" id="PTHR30480:SF13">
    <property type="entry name" value="BETA-HEXOSAMINIDASE"/>
    <property type="match status" value="1"/>
</dbReference>
<protein>
    <recommendedName>
        <fullName evidence="3">beta-N-acetylhexosaminidase</fullName>
        <ecNumber evidence="3">3.2.1.52</ecNumber>
    </recommendedName>
</protein>
<dbReference type="EC" id="3.2.1.52" evidence="3"/>
<dbReference type="GO" id="GO:0009254">
    <property type="term" value="P:peptidoglycan turnover"/>
    <property type="evidence" value="ECO:0007669"/>
    <property type="project" value="TreeGrafter"/>
</dbReference>
<dbReference type="InterPro" id="IPR001764">
    <property type="entry name" value="Glyco_hydro_3_N"/>
</dbReference>
<keyword evidence="6" id="KW-1133">Transmembrane helix</keyword>
<dbReference type="EMBL" id="LBQH01000012">
    <property type="protein sequence ID" value="KKP77750.1"/>
    <property type="molecule type" value="Genomic_DNA"/>
</dbReference>
<dbReference type="Gene3D" id="3.20.20.300">
    <property type="entry name" value="Glycoside hydrolase, family 3, N-terminal domain"/>
    <property type="match status" value="1"/>
</dbReference>
<keyword evidence="6" id="KW-0472">Membrane</keyword>
<evidence type="ECO:0000256" key="1">
    <source>
        <dbReference type="ARBA" id="ARBA00001231"/>
    </source>
</evidence>
<sequence length="380" mass="42592">MICTMTQTSKLFTFILLFLCSFLIASYFFFTKYLDSDIKQEREEIIQLKNSEKLLTEMTLEEKVGQMFVMGFWGTEPDYYITKMIQERNIGGVILFKYNVQDSVQLTKLSSDLQTLSKKIPLLISIDQEGGVVSRLDTSIVTEITAQSEITKERDAYNISKKRAKELKALGITVNFSPVLDNIQKEDSFLYDRVFRNDISLLGNAMISGYLNGGIVAVPKHFPGHPDDITDSHKGLPETNILETEFDQYASQFKEVVADEDTKAVMVGHILFKQLDSTNPSSLSSKIITEILREKYGFKGVVITDDMQMGALTESLSISEAAVKAVTAGNDILIYSGEPEQQAQAYNAIISAVKSGTLSEERINESVLRILTLKSQIFNL</sequence>
<name>A0A0G0ERJ2_9BACT</name>
<evidence type="ECO:0000256" key="2">
    <source>
        <dbReference type="ARBA" id="ARBA00005336"/>
    </source>
</evidence>
<dbReference type="SUPFAM" id="SSF51445">
    <property type="entry name" value="(Trans)glycosidases"/>
    <property type="match status" value="1"/>
</dbReference>